<dbReference type="SUPFAM" id="SSF69754">
    <property type="entry name" value="Ribosome binding protein Y (YfiA homologue)"/>
    <property type="match status" value="1"/>
</dbReference>
<dbReference type="InterPro" id="IPR003489">
    <property type="entry name" value="RHF/RaiA"/>
</dbReference>
<comment type="caution">
    <text evidence="1">The sequence shown here is derived from an EMBL/GenBank/DDBJ whole genome shotgun (WGS) entry which is preliminary data.</text>
</comment>
<sequence length="120" mass="13128">MQIQVHTDKYVTVSDGLVQHLEEQLESSLSRFSGQIDRVEVHVSDEKAGGPGPSDMRCVMETRPAGKAPLAVTNHAETVGEACTGAVHKLKTLVENRYAKTKDHKGAESIRHLEVVDEPI</sequence>
<evidence type="ECO:0008006" key="3">
    <source>
        <dbReference type="Google" id="ProtNLM"/>
    </source>
</evidence>
<dbReference type="Proteomes" id="UP000635606">
    <property type="component" value="Unassembled WGS sequence"/>
</dbReference>
<dbReference type="AlphaFoldDB" id="A0A8J3ZY00"/>
<organism evidence="1 2">
    <name type="scientific">Virgisporangium ochraceum</name>
    <dbReference type="NCBI Taxonomy" id="65505"/>
    <lineage>
        <taxon>Bacteria</taxon>
        <taxon>Bacillati</taxon>
        <taxon>Actinomycetota</taxon>
        <taxon>Actinomycetes</taxon>
        <taxon>Micromonosporales</taxon>
        <taxon>Micromonosporaceae</taxon>
        <taxon>Virgisporangium</taxon>
    </lineage>
</organism>
<dbReference type="RefSeq" id="WP_203930866.1">
    <property type="nucleotide sequence ID" value="NZ_BOPH01000084.1"/>
</dbReference>
<name>A0A8J3ZY00_9ACTN</name>
<dbReference type="InterPro" id="IPR036567">
    <property type="entry name" value="RHF-like"/>
</dbReference>
<dbReference type="Gene3D" id="3.30.160.100">
    <property type="entry name" value="Ribosome hibernation promotion factor-like"/>
    <property type="match status" value="1"/>
</dbReference>
<dbReference type="Pfam" id="PF02482">
    <property type="entry name" value="Ribosomal_S30AE"/>
    <property type="match status" value="1"/>
</dbReference>
<evidence type="ECO:0000313" key="2">
    <source>
        <dbReference type="Proteomes" id="UP000635606"/>
    </source>
</evidence>
<evidence type="ECO:0000313" key="1">
    <source>
        <dbReference type="EMBL" id="GIJ70972.1"/>
    </source>
</evidence>
<reference evidence="1" key="1">
    <citation type="submission" date="2021-01" db="EMBL/GenBank/DDBJ databases">
        <title>Whole genome shotgun sequence of Virgisporangium ochraceum NBRC 16418.</title>
        <authorList>
            <person name="Komaki H."/>
            <person name="Tamura T."/>
        </authorList>
    </citation>
    <scope>NUCLEOTIDE SEQUENCE</scope>
    <source>
        <strain evidence="1">NBRC 16418</strain>
    </source>
</reference>
<keyword evidence="2" id="KW-1185">Reference proteome</keyword>
<gene>
    <name evidence="1" type="ORF">Voc01_058890</name>
</gene>
<proteinExistence type="predicted"/>
<dbReference type="EMBL" id="BOPH01000084">
    <property type="protein sequence ID" value="GIJ70972.1"/>
    <property type="molecule type" value="Genomic_DNA"/>
</dbReference>
<accession>A0A8J3ZY00</accession>
<protein>
    <recommendedName>
        <fullName evidence="3">Ribosomal subunit interface protein</fullName>
    </recommendedName>
</protein>